<evidence type="ECO:0000313" key="6">
    <source>
        <dbReference type="EMBL" id="OXS40878.1"/>
    </source>
</evidence>
<evidence type="ECO:0000259" key="5">
    <source>
        <dbReference type="PROSITE" id="PS50111"/>
    </source>
</evidence>
<feature type="coiled-coil region" evidence="4">
    <location>
        <begin position="88"/>
        <end position="147"/>
    </location>
</feature>
<dbReference type="Gene3D" id="1.10.287.950">
    <property type="entry name" value="Methyl-accepting chemotaxis protein"/>
    <property type="match status" value="1"/>
</dbReference>
<gene>
    <name evidence="6" type="ORF">AYP69_03905</name>
</gene>
<comment type="similarity">
    <text evidence="2">Belongs to the methyl-accepting chemotaxis (MCP) protein family.</text>
</comment>
<keyword evidence="4" id="KW-0175">Coiled coil</keyword>
<accession>A0A231QEQ4</accession>
<dbReference type="PROSITE" id="PS50111">
    <property type="entry name" value="CHEMOTAXIS_TRANSDUC_2"/>
    <property type="match status" value="1"/>
</dbReference>
<dbReference type="GO" id="GO:0016020">
    <property type="term" value="C:membrane"/>
    <property type="evidence" value="ECO:0007669"/>
    <property type="project" value="InterPro"/>
</dbReference>
<dbReference type="SUPFAM" id="SSF58104">
    <property type="entry name" value="Methyl-accepting chemotaxis protein (MCP) signaling domain"/>
    <property type="match status" value="1"/>
</dbReference>
<sequence>MLFFKKKPAVTATESSEQAVVPRKIAAKLLPLKEIGRFALEQKSKLQQEESITINGIQEIQDSFEIVEEKYSGISQSVAGFKSEFKGINEVSNRLETITEQLKQTALDSQAGIKSVDSSSQSVLTTIDDMQVNFEAFQKSLAEIKKQVEQINYVATQTNLLALNASIEAARSGEAGRGFAVVANQVNELSQEIKEMVTSIDSSMGELEQKNAELNQSLVDTRNAVDLSHETVNDTQATIATITTVADDVTKESEQLIQTFETCDTEIGLITQNIDDSSHYFTNVAEKISDIKTKVSQKGFMFEDMTNVLEQIQPLISEIESEEE</sequence>
<organism evidence="6 7">
    <name type="scientific">Ligilactobacillus agilis</name>
    <dbReference type="NCBI Taxonomy" id="1601"/>
    <lineage>
        <taxon>Bacteria</taxon>
        <taxon>Bacillati</taxon>
        <taxon>Bacillota</taxon>
        <taxon>Bacilli</taxon>
        <taxon>Lactobacillales</taxon>
        <taxon>Lactobacillaceae</taxon>
        <taxon>Ligilactobacillus</taxon>
    </lineage>
</organism>
<evidence type="ECO:0000256" key="1">
    <source>
        <dbReference type="ARBA" id="ARBA00023224"/>
    </source>
</evidence>
<evidence type="ECO:0000256" key="2">
    <source>
        <dbReference type="ARBA" id="ARBA00029447"/>
    </source>
</evidence>
<dbReference type="SMART" id="SM00283">
    <property type="entry name" value="MA"/>
    <property type="match status" value="1"/>
</dbReference>
<protein>
    <recommendedName>
        <fullName evidence="5">Methyl-accepting transducer domain-containing protein</fullName>
    </recommendedName>
</protein>
<dbReference type="InterPro" id="IPR004090">
    <property type="entry name" value="Chemotax_Me-accpt_rcpt"/>
</dbReference>
<comment type="caution">
    <text evidence="6">The sequence shown here is derived from an EMBL/GenBank/DDBJ whole genome shotgun (WGS) entry which is preliminary data.</text>
</comment>
<name>A0A231QEQ4_9LACO</name>
<dbReference type="Pfam" id="PF00015">
    <property type="entry name" value="MCPsignal"/>
    <property type="match status" value="1"/>
</dbReference>
<dbReference type="PRINTS" id="PR00260">
    <property type="entry name" value="CHEMTRNSDUCR"/>
</dbReference>
<evidence type="ECO:0000256" key="3">
    <source>
        <dbReference type="PROSITE-ProRule" id="PRU00284"/>
    </source>
</evidence>
<dbReference type="InterPro" id="IPR004089">
    <property type="entry name" value="MCPsignal_dom"/>
</dbReference>
<dbReference type="Proteomes" id="UP000215261">
    <property type="component" value="Unassembled WGS sequence"/>
</dbReference>
<evidence type="ECO:0000256" key="4">
    <source>
        <dbReference type="SAM" id="Coils"/>
    </source>
</evidence>
<dbReference type="AlphaFoldDB" id="A0A231QEQ4"/>
<keyword evidence="1 3" id="KW-0807">Transducer</keyword>
<dbReference type="GO" id="GO:0007165">
    <property type="term" value="P:signal transduction"/>
    <property type="evidence" value="ECO:0007669"/>
    <property type="project" value="UniProtKB-KW"/>
</dbReference>
<evidence type="ECO:0000313" key="7">
    <source>
        <dbReference type="Proteomes" id="UP000215261"/>
    </source>
</evidence>
<reference evidence="6 7" key="1">
    <citation type="submission" date="2016-03" db="EMBL/GenBank/DDBJ databases">
        <title>Sequencing of Lactobacillus Species from Commercial Turkeys.</title>
        <authorList>
            <person name="Johnson T.J."/>
            <person name="Youmans B.P."/>
            <person name="Case K.A."/>
        </authorList>
    </citation>
    <scope>NUCLEOTIDE SEQUENCE [LARGE SCALE GENOMIC DNA]</scope>
    <source>
        <strain evidence="6 7">UMNLA1</strain>
    </source>
</reference>
<dbReference type="RefSeq" id="WP_089144504.1">
    <property type="nucleotide sequence ID" value="NZ_BLAN01000055.1"/>
</dbReference>
<dbReference type="GO" id="GO:0004888">
    <property type="term" value="F:transmembrane signaling receptor activity"/>
    <property type="evidence" value="ECO:0007669"/>
    <property type="project" value="InterPro"/>
</dbReference>
<dbReference type="PANTHER" id="PTHR32089">
    <property type="entry name" value="METHYL-ACCEPTING CHEMOTAXIS PROTEIN MCPB"/>
    <property type="match status" value="1"/>
</dbReference>
<feature type="domain" description="Methyl-accepting transducer" evidence="5">
    <location>
        <begin position="68"/>
        <end position="289"/>
    </location>
</feature>
<proteinExistence type="inferred from homology"/>
<dbReference type="PANTHER" id="PTHR32089:SF112">
    <property type="entry name" value="LYSOZYME-LIKE PROTEIN-RELATED"/>
    <property type="match status" value="1"/>
</dbReference>
<dbReference type="EMBL" id="LUGO01000036">
    <property type="protein sequence ID" value="OXS40878.1"/>
    <property type="molecule type" value="Genomic_DNA"/>
</dbReference>
<dbReference type="GO" id="GO:0006935">
    <property type="term" value="P:chemotaxis"/>
    <property type="evidence" value="ECO:0007669"/>
    <property type="project" value="InterPro"/>
</dbReference>